<keyword evidence="3" id="KW-1185">Reference proteome</keyword>
<dbReference type="SUPFAM" id="SSF88659">
    <property type="entry name" value="Sigma3 and sigma4 domains of RNA polymerase sigma factors"/>
    <property type="match status" value="1"/>
</dbReference>
<dbReference type="InterPro" id="IPR013324">
    <property type="entry name" value="RNA_pol_sigma_r3/r4-like"/>
</dbReference>
<gene>
    <name evidence="2" type="ORF">F0344_14715</name>
</gene>
<dbReference type="EMBL" id="CP045702">
    <property type="protein sequence ID" value="QNE75713.1"/>
    <property type="molecule type" value="Genomic_DNA"/>
</dbReference>
<evidence type="ECO:0000256" key="1">
    <source>
        <dbReference type="SAM" id="MobiDB-lite"/>
    </source>
</evidence>
<name>A0A7G7BK48_9ACTN</name>
<accession>A0A7G7BK48</accession>
<proteinExistence type="predicted"/>
<dbReference type="KEGG" id="sfiy:F0344_14715"/>
<reference evidence="3" key="1">
    <citation type="submission" date="2019-10" db="EMBL/GenBank/DDBJ databases">
        <title>Antimicrobial potential of Antarctic Bacteria.</title>
        <authorList>
            <person name="Benaud N."/>
            <person name="Edwards R.J."/>
            <person name="Ferrari B.C."/>
        </authorList>
    </citation>
    <scope>NUCLEOTIDE SEQUENCE [LARGE SCALE GENOMIC DNA]</scope>
    <source>
        <strain evidence="3">NBSH44</strain>
    </source>
</reference>
<feature type="compositionally biased region" description="Polar residues" evidence="1">
    <location>
        <begin position="72"/>
        <end position="81"/>
    </location>
</feature>
<sequence length="99" mass="10995">MTDAIDALGEVADPKQRAGDLSELLDKWPEQHARVRAMRRTAFEELNEQGMTYRQIAAEFQLSVARVGQIMTGVTNPRTQKNPPPKKRATGKADDSSAE</sequence>
<dbReference type="RefSeq" id="WP_185299213.1">
    <property type="nucleotide sequence ID" value="NZ_CP045702.1"/>
</dbReference>
<evidence type="ECO:0000313" key="3">
    <source>
        <dbReference type="Proteomes" id="UP000515307"/>
    </source>
</evidence>
<organism evidence="2 3">
    <name type="scientific">Streptomyces finlayi</name>
    <dbReference type="NCBI Taxonomy" id="67296"/>
    <lineage>
        <taxon>Bacteria</taxon>
        <taxon>Bacillati</taxon>
        <taxon>Actinomycetota</taxon>
        <taxon>Actinomycetes</taxon>
        <taxon>Kitasatosporales</taxon>
        <taxon>Streptomycetaceae</taxon>
        <taxon>Streptomyces</taxon>
    </lineage>
</organism>
<dbReference type="Proteomes" id="UP000515307">
    <property type="component" value="Chromosome"/>
</dbReference>
<evidence type="ECO:0000313" key="2">
    <source>
        <dbReference type="EMBL" id="QNE75713.1"/>
    </source>
</evidence>
<dbReference type="AlphaFoldDB" id="A0A7G7BK48"/>
<feature type="region of interest" description="Disordered" evidence="1">
    <location>
        <begin position="72"/>
        <end position="99"/>
    </location>
</feature>
<protein>
    <submittedName>
        <fullName evidence="2">Uncharacterized protein</fullName>
    </submittedName>
</protein>